<comment type="caution">
    <text evidence="10">The sequence shown here is derived from an EMBL/GenBank/DDBJ whole genome shotgun (WGS) entry which is preliminary data.</text>
</comment>
<dbReference type="InterPro" id="IPR040359">
    <property type="entry name" value="GDU"/>
</dbReference>
<dbReference type="PANTHER" id="PTHR33228">
    <property type="entry name" value="PROTEIN GLUTAMINE DUMPER 4-RELATED"/>
    <property type="match status" value="1"/>
</dbReference>
<evidence type="ECO:0000256" key="9">
    <source>
        <dbReference type="SAM" id="Phobius"/>
    </source>
</evidence>
<keyword evidence="4 9" id="KW-0812">Transmembrane</keyword>
<keyword evidence="11" id="KW-1185">Reference proteome</keyword>
<reference evidence="10" key="1">
    <citation type="submission" date="2022-11" db="EMBL/GenBank/DDBJ databases">
        <authorList>
            <person name="Hyden B.L."/>
            <person name="Feng K."/>
            <person name="Yates T."/>
            <person name="Jawdy S."/>
            <person name="Smart L.B."/>
            <person name="Muchero W."/>
        </authorList>
    </citation>
    <scope>NUCLEOTIDE SEQUENCE</scope>
    <source>
        <tissue evidence="10">Shoot tip</tissue>
    </source>
</reference>
<evidence type="ECO:0000256" key="8">
    <source>
        <dbReference type="SAM" id="MobiDB-lite"/>
    </source>
</evidence>
<evidence type="ECO:0000313" key="11">
    <source>
        <dbReference type="Proteomes" id="UP001151752"/>
    </source>
</evidence>
<evidence type="ECO:0000256" key="1">
    <source>
        <dbReference type="ARBA" id="ARBA00004167"/>
    </source>
</evidence>
<keyword evidence="5" id="KW-0029">Amino-acid transport</keyword>
<gene>
    <name evidence="10" type="ORF">OIU74_003648</name>
</gene>
<keyword evidence="3" id="KW-0813">Transport</keyword>
<protein>
    <submittedName>
        <fullName evidence="10">Uncharacterized protein</fullName>
    </submittedName>
</protein>
<keyword evidence="7 9" id="KW-0472">Membrane</keyword>
<name>A0A9Q0ZLD5_9ROSI</name>
<proteinExistence type="inferred from homology"/>
<dbReference type="PANTHER" id="PTHR33228:SF76">
    <property type="entry name" value="PROTEIN GLUTAMINE DUMPER 7"/>
    <property type="match status" value="1"/>
</dbReference>
<dbReference type="GO" id="GO:0016020">
    <property type="term" value="C:membrane"/>
    <property type="evidence" value="ECO:0007669"/>
    <property type="project" value="UniProtKB-SubCell"/>
</dbReference>
<reference evidence="10" key="2">
    <citation type="journal article" date="2023" name="Int. J. Mol. Sci.">
        <title>De Novo Assembly and Annotation of 11 Diverse Shrub Willow (Salix) Genomes Reveals Novel Gene Organization in Sex-Linked Regions.</title>
        <authorList>
            <person name="Hyden B."/>
            <person name="Feng K."/>
            <person name="Yates T.B."/>
            <person name="Jawdy S."/>
            <person name="Cereghino C."/>
            <person name="Smart L.B."/>
            <person name="Muchero W."/>
        </authorList>
    </citation>
    <scope>NUCLEOTIDE SEQUENCE</scope>
    <source>
        <tissue evidence="10">Shoot tip</tissue>
    </source>
</reference>
<dbReference type="AlphaFoldDB" id="A0A9Q0ZLD5"/>
<evidence type="ECO:0000256" key="5">
    <source>
        <dbReference type="ARBA" id="ARBA00022970"/>
    </source>
</evidence>
<evidence type="ECO:0000256" key="4">
    <source>
        <dbReference type="ARBA" id="ARBA00022692"/>
    </source>
</evidence>
<dbReference type="Proteomes" id="UP001151752">
    <property type="component" value="Chromosome 4"/>
</dbReference>
<feature type="compositionally biased region" description="Polar residues" evidence="8">
    <location>
        <begin position="50"/>
        <end position="59"/>
    </location>
</feature>
<evidence type="ECO:0000256" key="2">
    <source>
        <dbReference type="ARBA" id="ARBA00009977"/>
    </source>
</evidence>
<dbReference type="EMBL" id="JAPFFM010000010">
    <property type="protein sequence ID" value="KAJ6738718.1"/>
    <property type="molecule type" value="Genomic_DNA"/>
</dbReference>
<dbReference type="GO" id="GO:0080143">
    <property type="term" value="P:regulation of amino acid export"/>
    <property type="evidence" value="ECO:0007669"/>
    <property type="project" value="InterPro"/>
</dbReference>
<evidence type="ECO:0000256" key="7">
    <source>
        <dbReference type="ARBA" id="ARBA00023136"/>
    </source>
</evidence>
<evidence type="ECO:0000256" key="6">
    <source>
        <dbReference type="ARBA" id="ARBA00022989"/>
    </source>
</evidence>
<feature type="region of interest" description="Disordered" evidence="8">
    <location>
        <begin position="50"/>
        <end position="69"/>
    </location>
</feature>
<comment type="subcellular location">
    <subcellularLocation>
        <location evidence="1">Membrane</location>
        <topology evidence="1">Single-pass membrane protein</topology>
    </subcellularLocation>
</comment>
<sequence>MMPASDSATAGVHAGFQDRNSPVPYLFASLALMLALIAFSLIILACSYRKSSSNSSGDPESQEKSVKQVEMRAEMEPKIVVVMAGDHIPTYLAEPVS</sequence>
<feature type="transmembrane region" description="Helical" evidence="9">
    <location>
        <begin position="25"/>
        <end position="46"/>
    </location>
</feature>
<organism evidence="10 11">
    <name type="scientific">Salix koriyanagi</name>
    <dbReference type="NCBI Taxonomy" id="2511006"/>
    <lineage>
        <taxon>Eukaryota</taxon>
        <taxon>Viridiplantae</taxon>
        <taxon>Streptophyta</taxon>
        <taxon>Embryophyta</taxon>
        <taxon>Tracheophyta</taxon>
        <taxon>Spermatophyta</taxon>
        <taxon>Magnoliopsida</taxon>
        <taxon>eudicotyledons</taxon>
        <taxon>Gunneridae</taxon>
        <taxon>Pentapetalae</taxon>
        <taxon>rosids</taxon>
        <taxon>fabids</taxon>
        <taxon>Malpighiales</taxon>
        <taxon>Salicaceae</taxon>
        <taxon>Saliceae</taxon>
        <taxon>Salix</taxon>
    </lineage>
</organism>
<keyword evidence="6 9" id="KW-1133">Transmembrane helix</keyword>
<evidence type="ECO:0000313" key="10">
    <source>
        <dbReference type="EMBL" id="KAJ6738718.1"/>
    </source>
</evidence>
<accession>A0A9Q0ZLD5</accession>
<comment type="similarity">
    <text evidence="2">Belongs to the GLUTAMINE DUMPER 1 (TC 9.B.60) family.</text>
</comment>
<evidence type="ECO:0000256" key="3">
    <source>
        <dbReference type="ARBA" id="ARBA00022448"/>
    </source>
</evidence>
<dbReference type="GO" id="GO:0006865">
    <property type="term" value="P:amino acid transport"/>
    <property type="evidence" value="ECO:0007669"/>
    <property type="project" value="UniProtKB-KW"/>
</dbReference>